<feature type="binding site" evidence="10">
    <location>
        <position position="260"/>
    </location>
    <ligand>
        <name>a divalent metal cation</name>
        <dbReference type="ChEBI" id="CHEBI:60240"/>
        <note>ligand shared between dimeric partners</note>
    </ligand>
</feature>
<evidence type="ECO:0000256" key="7">
    <source>
        <dbReference type="ARBA" id="ARBA00023027"/>
    </source>
</evidence>
<dbReference type="HAMAP" id="MF_00536">
    <property type="entry name" value="PdxA"/>
    <property type="match status" value="1"/>
</dbReference>
<dbReference type="InterPro" id="IPR005255">
    <property type="entry name" value="PdxA_fam"/>
</dbReference>
<protein>
    <recommendedName>
        <fullName evidence="10">4-hydroxythreonine-4-phosphate dehydrogenase</fullName>
        <ecNumber evidence="10">1.1.1.262</ecNumber>
    </recommendedName>
    <alternativeName>
        <fullName evidence="10">4-(phosphohydroxy)-L-threonine dehydrogenase</fullName>
    </alternativeName>
</protein>
<comment type="catalytic activity">
    <reaction evidence="10">
        <text>4-(phosphooxy)-L-threonine + NAD(+) = 3-amino-2-oxopropyl phosphate + CO2 + NADH</text>
        <dbReference type="Rhea" id="RHEA:32275"/>
        <dbReference type="ChEBI" id="CHEBI:16526"/>
        <dbReference type="ChEBI" id="CHEBI:57279"/>
        <dbReference type="ChEBI" id="CHEBI:57540"/>
        <dbReference type="ChEBI" id="CHEBI:57945"/>
        <dbReference type="ChEBI" id="CHEBI:58452"/>
        <dbReference type="EC" id="1.1.1.262"/>
    </reaction>
</comment>
<keyword evidence="5 10" id="KW-0521">NADP</keyword>
<accession>A0ABY8AU35</accession>
<organism evidence="11 12">
    <name type="scientific">Legionella cardiaca</name>
    <dbReference type="NCBI Taxonomy" id="1071983"/>
    <lineage>
        <taxon>Bacteria</taxon>
        <taxon>Pseudomonadati</taxon>
        <taxon>Pseudomonadota</taxon>
        <taxon>Gammaproteobacteria</taxon>
        <taxon>Legionellales</taxon>
        <taxon>Legionellaceae</taxon>
        <taxon>Legionella</taxon>
    </lineage>
</organism>
<keyword evidence="2 10" id="KW-0479">Metal-binding</keyword>
<keyword evidence="3 10" id="KW-0862">Zinc</keyword>
<feature type="binding site" evidence="10">
    <location>
        <position position="277"/>
    </location>
    <ligand>
        <name>substrate</name>
    </ligand>
</feature>
<keyword evidence="12" id="KW-1185">Reference proteome</keyword>
<dbReference type="PANTHER" id="PTHR30004:SF5">
    <property type="entry name" value="4-HYDROXYTHREONINE-4-PHOSPHATE DEHYDROGENASE"/>
    <property type="match status" value="1"/>
</dbReference>
<keyword evidence="7 10" id="KW-0520">NAD</keyword>
<dbReference type="RefSeq" id="WP_275088468.1">
    <property type="nucleotide sequence ID" value="NZ_CP119078.1"/>
</dbReference>
<dbReference type="Proteomes" id="UP001222087">
    <property type="component" value="Chromosome"/>
</dbReference>
<name>A0ABY8AU35_9GAMM</name>
<comment type="pathway">
    <text evidence="10">Cofactor biosynthesis; pyridoxine 5'-phosphate biosynthesis; pyridoxine 5'-phosphate from D-erythrose 4-phosphate: step 4/5.</text>
</comment>
<sequence>MKPLLVSSGEPAGVGPDLCLALAEYELPIVVLGDINLLKQRAQELQLQLIFSDYQPNLPLTVRRGHLSVLSIPCLAKVETGQLNPQNSPYVIEMLTMAADKCLEGEFSGLVTAPVHKAVINQAGIAFTGHTEFLAQHCKTDVVVMMLACDVMKVALVTTHLPLRAVADALSIATITQVIKQVNKTLQDDFAIAKPCLYIAGLNPHAGEGGYLGREEIEVIAPALASLKKEGINVHGPFPADTLFTPRNLNQCDAFVAMYHDQGLPVLKYAGFGSAVNVTLGLPIIRTSVDHGTALDLAGTGLAEVGSLVAAVKMAQSMAAVKERKHGSR</sequence>
<comment type="cofactor">
    <cofactor evidence="10">
        <name>Zn(2+)</name>
        <dbReference type="ChEBI" id="CHEBI:29105"/>
    </cofactor>
    <cofactor evidence="10">
        <name>Mg(2+)</name>
        <dbReference type="ChEBI" id="CHEBI:18420"/>
    </cofactor>
    <cofactor evidence="10">
        <name>Co(2+)</name>
        <dbReference type="ChEBI" id="CHEBI:48828"/>
    </cofactor>
    <text evidence="10">Binds 1 divalent metal cation per subunit. Can use ions such as Zn(2+), Mg(2+) or Co(2+).</text>
</comment>
<evidence type="ECO:0000256" key="9">
    <source>
        <dbReference type="ARBA" id="ARBA00023285"/>
    </source>
</evidence>
<evidence type="ECO:0000256" key="3">
    <source>
        <dbReference type="ARBA" id="ARBA00022833"/>
    </source>
</evidence>
<keyword evidence="9 10" id="KW-0170">Cobalt</keyword>
<evidence type="ECO:0000256" key="4">
    <source>
        <dbReference type="ARBA" id="ARBA00022842"/>
    </source>
</evidence>
<evidence type="ECO:0000256" key="1">
    <source>
        <dbReference type="ARBA" id="ARBA00022490"/>
    </source>
</evidence>
<dbReference type="EMBL" id="CP119078">
    <property type="protein sequence ID" value="WED42652.1"/>
    <property type="molecule type" value="Genomic_DNA"/>
</dbReference>
<feature type="binding site" evidence="10">
    <location>
        <position position="286"/>
    </location>
    <ligand>
        <name>substrate</name>
    </ligand>
</feature>
<comment type="similarity">
    <text evidence="10">Belongs to the PdxA family.</text>
</comment>
<dbReference type="Pfam" id="PF04166">
    <property type="entry name" value="PdxA"/>
    <property type="match status" value="1"/>
</dbReference>
<dbReference type="EC" id="1.1.1.262" evidence="10"/>
<evidence type="ECO:0000313" key="12">
    <source>
        <dbReference type="Proteomes" id="UP001222087"/>
    </source>
</evidence>
<comment type="miscellaneous">
    <text evidence="10">The active site is located at the dimer interface.</text>
</comment>
<dbReference type="SUPFAM" id="SSF53659">
    <property type="entry name" value="Isocitrate/Isopropylmalate dehydrogenase-like"/>
    <property type="match status" value="1"/>
</dbReference>
<evidence type="ECO:0000313" key="11">
    <source>
        <dbReference type="EMBL" id="WED42652.1"/>
    </source>
</evidence>
<evidence type="ECO:0000256" key="8">
    <source>
        <dbReference type="ARBA" id="ARBA00023096"/>
    </source>
</evidence>
<keyword evidence="4 10" id="KW-0460">Magnesium</keyword>
<comment type="subunit">
    <text evidence="10">Homodimer.</text>
</comment>
<proteinExistence type="inferred from homology"/>
<evidence type="ECO:0000256" key="6">
    <source>
        <dbReference type="ARBA" id="ARBA00023002"/>
    </source>
</evidence>
<keyword evidence="8 10" id="KW-0664">Pyridoxine biosynthesis</keyword>
<feature type="binding site" evidence="10">
    <location>
        <position position="160"/>
    </location>
    <ligand>
        <name>a divalent metal cation</name>
        <dbReference type="ChEBI" id="CHEBI:60240"/>
        <note>ligand shared between dimeric partners</note>
    </ligand>
</feature>
<dbReference type="InterPro" id="IPR037510">
    <property type="entry name" value="PdxA"/>
</dbReference>
<dbReference type="NCBIfam" id="TIGR00557">
    <property type="entry name" value="pdxA"/>
    <property type="match status" value="1"/>
</dbReference>
<evidence type="ECO:0000256" key="5">
    <source>
        <dbReference type="ARBA" id="ARBA00022857"/>
    </source>
</evidence>
<keyword evidence="1 10" id="KW-0963">Cytoplasm</keyword>
<comment type="function">
    <text evidence="10">Catalyzes the NAD(P)-dependent oxidation of 4-(phosphooxy)-L-threonine (HTP) into 2-amino-3-oxo-4-(phosphooxy)butyric acid which spontaneously decarboxylates to form 3-amino-2-oxopropyl phosphate (AHAP).</text>
</comment>
<reference evidence="11 12" key="1">
    <citation type="submission" date="2023-02" db="EMBL/GenBank/DDBJ databases">
        <title>Genome Sequence of L. cardiaca H63T.</title>
        <authorList>
            <person name="Lopez A.E."/>
            <person name="Cianciotto N.P."/>
        </authorList>
    </citation>
    <scope>NUCLEOTIDE SEQUENCE [LARGE SCALE GENOMIC DNA]</scope>
    <source>
        <strain evidence="11 12">H63</strain>
    </source>
</reference>
<feature type="binding site" evidence="10">
    <location>
        <position position="205"/>
    </location>
    <ligand>
        <name>a divalent metal cation</name>
        <dbReference type="ChEBI" id="CHEBI:60240"/>
        <note>ligand shared between dimeric partners</note>
    </ligand>
</feature>
<dbReference type="PANTHER" id="PTHR30004">
    <property type="entry name" value="4-HYDROXYTHREONINE-4-PHOSPHATE DEHYDROGENASE"/>
    <property type="match status" value="1"/>
</dbReference>
<dbReference type="GO" id="GO:0050570">
    <property type="term" value="F:4-hydroxythreonine-4-phosphate dehydrogenase activity"/>
    <property type="evidence" value="ECO:0007669"/>
    <property type="project" value="UniProtKB-EC"/>
</dbReference>
<evidence type="ECO:0000256" key="2">
    <source>
        <dbReference type="ARBA" id="ARBA00022723"/>
    </source>
</evidence>
<dbReference type="Gene3D" id="3.40.718.10">
    <property type="entry name" value="Isopropylmalate Dehydrogenase"/>
    <property type="match status" value="1"/>
</dbReference>
<feature type="binding site" evidence="10">
    <location>
        <position position="268"/>
    </location>
    <ligand>
        <name>substrate</name>
    </ligand>
</feature>
<comment type="subcellular location">
    <subcellularLocation>
        <location evidence="10">Cytoplasm</location>
    </subcellularLocation>
</comment>
<evidence type="ECO:0000256" key="10">
    <source>
        <dbReference type="HAMAP-Rule" id="MF_00536"/>
    </source>
</evidence>
<feature type="binding site" evidence="10">
    <location>
        <position position="131"/>
    </location>
    <ligand>
        <name>substrate</name>
    </ligand>
</feature>
<gene>
    <name evidence="10 11" type="primary">pdxA</name>
    <name evidence="11" type="ORF">PXX05_12190</name>
</gene>
<feature type="binding site" evidence="10">
    <location>
        <position position="130"/>
    </location>
    <ligand>
        <name>substrate</name>
    </ligand>
</feature>
<keyword evidence="6 10" id="KW-0560">Oxidoreductase</keyword>